<dbReference type="Pfam" id="PF00106">
    <property type="entry name" value="adh_short"/>
    <property type="match status" value="1"/>
</dbReference>
<dbReference type="EMBL" id="CM009294">
    <property type="protein sequence ID" value="PNT35543.1"/>
    <property type="molecule type" value="Genomic_DNA"/>
</dbReference>
<evidence type="ECO:0000313" key="5">
    <source>
        <dbReference type="Proteomes" id="UP000006729"/>
    </source>
</evidence>
<dbReference type="PRINTS" id="PR00081">
    <property type="entry name" value="GDHRDH"/>
</dbReference>
<evidence type="ECO:0008006" key="6">
    <source>
        <dbReference type="Google" id="ProtNLM"/>
    </source>
</evidence>
<dbReference type="GO" id="GO:0005783">
    <property type="term" value="C:endoplasmic reticulum"/>
    <property type="evidence" value="ECO:0000318"/>
    <property type="project" value="GO_Central"/>
</dbReference>
<organism evidence="4 5">
    <name type="scientific">Populus trichocarpa</name>
    <name type="common">Western balsam poplar</name>
    <name type="synonym">Populus balsamifera subsp. trichocarpa</name>
    <dbReference type="NCBI Taxonomy" id="3694"/>
    <lineage>
        <taxon>Eukaryota</taxon>
        <taxon>Viridiplantae</taxon>
        <taxon>Streptophyta</taxon>
        <taxon>Embryophyta</taxon>
        <taxon>Tracheophyta</taxon>
        <taxon>Spermatophyta</taxon>
        <taxon>Magnoliopsida</taxon>
        <taxon>eudicotyledons</taxon>
        <taxon>Gunneridae</taxon>
        <taxon>Pentapetalae</taxon>
        <taxon>rosids</taxon>
        <taxon>fabids</taxon>
        <taxon>Malpighiales</taxon>
        <taxon>Salicaceae</taxon>
        <taxon>Saliceae</taxon>
        <taxon>Populus</taxon>
    </lineage>
</organism>
<dbReference type="InterPro" id="IPR002347">
    <property type="entry name" value="SDR_fam"/>
</dbReference>
<evidence type="ECO:0000256" key="3">
    <source>
        <dbReference type="RuleBase" id="RU000363"/>
    </source>
</evidence>
<dbReference type="STRING" id="3694.A0A2K2ADD6"/>
<evidence type="ECO:0000256" key="2">
    <source>
        <dbReference type="ARBA" id="ARBA00023002"/>
    </source>
</evidence>
<dbReference type="PROSITE" id="PS00061">
    <property type="entry name" value="ADH_SHORT"/>
    <property type="match status" value="1"/>
</dbReference>
<dbReference type="InterPro" id="IPR020904">
    <property type="entry name" value="Sc_DH/Rdtase_CS"/>
</dbReference>
<sequence>MESYGQVVVLITGCTQGGIGHALAREFAANNCLVVASARSLTSMRDLDQDNRFFLQELDVLSDESVQNVVSNVVERYGRVDILVNNAGIQCVGPLAEIPLSAAQNTFDTNVFGTMRMIQAVVPHMASRKKGKILNVGSASVLAPLPWAGVYTATKAALHSLTDNMRLELRPFGIQVINVVPGAVKSNIGISAISSYNHMPEWRLYKPFEAAIWNRACLFQGPKTTPTEEFAKKTVATVLKKNPPAWFSFGRFSTILSIMYHLPLYVKDCIARQVFKSMFETNSTPRFSSNR</sequence>
<dbReference type="PRINTS" id="PR00080">
    <property type="entry name" value="SDRFAMILY"/>
</dbReference>
<dbReference type="InterPro" id="IPR036291">
    <property type="entry name" value="NAD(P)-bd_dom_sf"/>
</dbReference>
<dbReference type="Proteomes" id="UP000006729">
    <property type="component" value="Chromosome 5"/>
</dbReference>
<accession>A0A2K2ADD6</accession>
<dbReference type="FunCoup" id="A0A2K2ADD6">
    <property type="interactions" value="626"/>
</dbReference>
<dbReference type="Gene3D" id="3.40.50.720">
    <property type="entry name" value="NAD(P)-binding Rossmann-like Domain"/>
    <property type="match status" value="1"/>
</dbReference>
<dbReference type="PANTHER" id="PTHR44169:SF6">
    <property type="entry name" value="NADPH-DEPENDENT 1-ACYLDIHYDROXYACETONE PHOSPHATE REDUCTASE"/>
    <property type="match status" value="1"/>
</dbReference>
<evidence type="ECO:0000256" key="1">
    <source>
        <dbReference type="ARBA" id="ARBA00006484"/>
    </source>
</evidence>
<dbReference type="FunFam" id="3.40.50.720:FF:000261">
    <property type="entry name" value="NADPH-dependent 1-acyldihydroxyacetone phosphate reductase"/>
    <property type="match status" value="1"/>
</dbReference>
<dbReference type="CDD" id="cd05374">
    <property type="entry name" value="17beta-HSD-like_SDR_c"/>
    <property type="match status" value="1"/>
</dbReference>
<protein>
    <recommendedName>
        <fullName evidence="6">Short-chain dehydrogenase/reductase family protein</fullName>
    </recommendedName>
</protein>
<dbReference type="GO" id="GO:0016491">
    <property type="term" value="F:oxidoreductase activity"/>
    <property type="evidence" value="ECO:0007669"/>
    <property type="project" value="UniProtKB-KW"/>
</dbReference>
<reference evidence="4 5" key="1">
    <citation type="journal article" date="2006" name="Science">
        <title>The genome of black cottonwood, Populus trichocarpa (Torr. &amp; Gray).</title>
        <authorList>
            <person name="Tuskan G.A."/>
            <person name="Difazio S."/>
            <person name="Jansson S."/>
            <person name="Bohlmann J."/>
            <person name="Grigoriev I."/>
            <person name="Hellsten U."/>
            <person name="Putnam N."/>
            <person name="Ralph S."/>
            <person name="Rombauts S."/>
            <person name="Salamov A."/>
            <person name="Schein J."/>
            <person name="Sterck L."/>
            <person name="Aerts A."/>
            <person name="Bhalerao R.R."/>
            <person name="Bhalerao R.P."/>
            <person name="Blaudez D."/>
            <person name="Boerjan W."/>
            <person name="Brun A."/>
            <person name="Brunner A."/>
            <person name="Busov V."/>
            <person name="Campbell M."/>
            <person name="Carlson J."/>
            <person name="Chalot M."/>
            <person name="Chapman J."/>
            <person name="Chen G.L."/>
            <person name="Cooper D."/>
            <person name="Coutinho P.M."/>
            <person name="Couturier J."/>
            <person name="Covert S."/>
            <person name="Cronk Q."/>
            <person name="Cunningham R."/>
            <person name="Davis J."/>
            <person name="Degroeve S."/>
            <person name="Dejardin A."/>
            <person name="Depamphilis C."/>
            <person name="Detter J."/>
            <person name="Dirks B."/>
            <person name="Dubchak I."/>
            <person name="Duplessis S."/>
            <person name="Ehlting J."/>
            <person name="Ellis B."/>
            <person name="Gendler K."/>
            <person name="Goodstein D."/>
            <person name="Gribskov M."/>
            <person name="Grimwood J."/>
            <person name="Groover A."/>
            <person name="Gunter L."/>
            <person name="Hamberger B."/>
            <person name="Heinze B."/>
            <person name="Helariutta Y."/>
            <person name="Henrissat B."/>
            <person name="Holligan D."/>
            <person name="Holt R."/>
            <person name="Huang W."/>
            <person name="Islam-Faridi N."/>
            <person name="Jones S."/>
            <person name="Jones-Rhoades M."/>
            <person name="Jorgensen R."/>
            <person name="Joshi C."/>
            <person name="Kangasjarvi J."/>
            <person name="Karlsson J."/>
            <person name="Kelleher C."/>
            <person name="Kirkpatrick R."/>
            <person name="Kirst M."/>
            <person name="Kohler A."/>
            <person name="Kalluri U."/>
            <person name="Larimer F."/>
            <person name="Leebens-Mack J."/>
            <person name="Leple J.C."/>
            <person name="Locascio P."/>
            <person name="Lou Y."/>
            <person name="Lucas S."/>
            <person name="Martin F."/>
            <person name="Montanini B."/>
            <person name="Napoli C."/>
            <person name="Nelson D.R."/>
            <person name="Nelson C."/>
            <person name="Nieminen K."/>
            <person name="Nilsson O."/>
            <person name="Pereda V."/>
            <person name="Peter G."/>
            <person name="Philippe R."/>
            <person name="Pilate G."/>
            <person name="Poliakov A."/>
            <person name="Razumovskaya J."/>
            <person name="Richardson P."/>
            <person name="Rinaldi C."/>
            <person name="Ritland K."/>
            <person name="Rouze P."/>
            <person name="Ryaboy D."/>
            <person name="Schmutz J."/>
            <person name="Schrader J."/>
            <person name="Segerman B."/>
            <person name="Shin H."/>
            <person name="Siddiqui A."/>
            <person name="Sterky F."/>
            <person name="Terry A."/>
            <person name="Tsai C.J."/>
            <person name="Uberbacher E."/>
            <person name="Unneberg P."/>
            <person name="Vahala J."/>
            <person name="Wall K."/>
            <person name="Wessler S."/>
            <person name="Yang G."/>
            <person name="Yin T."/>
            <person name="Douglas C."/>
            <person name="Marra M."/>
            <person name="Sandberg G."/>
            <person name="Van de Peer Y."/>
            <person name="Rokhsar D."/>
        </authorList>
    </citation>
    <scope>NUCLEOTIDE SEQUENCE [LARGE SCALE GENOMIC DNA]</scope>
    <source>
        <strain evidence="5">cv. Nisqually</strain>
    </source>
</reference>
<keyword evidence="2" id="KW-0560">Oxidoreductase</keyword>
<proteinExistence type="inferred from homology"/>
<name>A0A2K2ADD6_POPTR</name>
<keyword evidence="5" id="KW-1185">Reference proteome</keyword>
<gene>
    <name evidence="4" type="ORF">POPTR_005G080900</name>
</gene>
<dbReference type="AlphaFoldDB" id="A0A2K2ADD6"/>
<dbReference type="InParanoid" id="A0A2K2ADD6"/>
<dbReference type="SUPFAM" id="SSF51735">
    <property type="entry name" value="NAD(P)-binding Rossmann-fold domains"/>
    <property type="match status" value="1"/>
</dbReference>
<dbReference type="PANTHER" id="PTHR44169">
    <property type="entry name" value="NADPH-DEPENDENT 1-ACYLDIHYDROXYACETONE PHOSPHATE REDUCTASE"/>
    <property type="match status" value="1"/>
</dbReference>
<comment type="similarity">
    <text evidence="1 3">Belongs to the short-chain dehydrogenases/reductases (SDR) family.</text>
</comment>
<evidence type="ECO:0000313" key="4">
    <source>
        <dbReference type="EMBL" id="PNT35543.1"/>
    </source>
</evidence>